<keyword evidence="2" id="KW-0238">DNA-binding</keyword>
<dbReference type="PROSITE" id="PS50949">
    <property type="entry name" value="HTH_GNTR"/>
    <property type="match status" value="1"/>
</dbReference>
<dbReference type="PANTHER" id="PTHR43537:SF24">
    <property type="entry name" value="GLUCONATE OPERON TRANSCRIPTIONAL REPRESSOR"/>
    <property type="match status" value="1"/>
</dbReference>
<feature type="domain" description="HTH gntR-type" evidence="4">
    <location>
        <begin position="15"/>
        <end position="82"/>
    </location>
</feature>
<dbReference type="InterPro" id="IPR000524">
    <property type="entry name" value="Tscrpt_reg_HTH_GntR"/>
</dbReference>
<dbReference type="Gene3D" id="1.10.10.10">
    <property type="entry name" value="Winged helix-like DNA-binding domain superfamily/Winged helix DNA-binding domain"/>
    <property type="match status" value="1"/>
</dbReference>
<dbReference type="SMART" id="SM00345">
    <property type="entry name" value="HTH_GNTR"/>
    <property type="match status" value="1"/>
</dbReference>
<comment type="caution">
    <text evidence="5">The sequence shown here is derived from an EMBL/GenBank/DDBJ whole genome shotgun (WGS) entry which is preliminary data.</text>
</comment>
<reference evidence="6" key="1">
    <citation type="journal article" date="2019" name="Int. J. Syst. Evol. Microbiol.">
        <title>The Global Catalogue of Microorganisms (GCM) 10K type strain sequencing project: providing services to taxonomists for standard genome sequencing and annotation.</title>
        <authorList>
            <consortium name="The Broad Institute Genomics Platform"/>
            <consortium name="The Broad Institute Genome Sequencing Center for Infectious Disease"/>
            <person name="Wu L."/>
            <person name="Ma J."/>
        </authorList>
    </citation>
    <scope>NUCLEOTIDE SEQUENCE [LARGE SCALE GENOMIC DNA]</scope>
    <source>
        <strain evidence="6">JCM 15933</strain>
    </source>
</reference>
<dbReference type="SMART" id="SM00895">
    <property type="entry name" value="FCD"/>
    <property type="match status" value="1"/>
</dbReference>
<name>A0ABP4M1P6_9ACTN</name>
<evidence type="ECO:0000256" key="2">
    <source>
        <dbReference type="ARBA" id="ARBA00023125"/>
    </source>
</evidence>
<keyword evidence="1" id="KW-0805">Transcription regulation</keyword>
<dbReference type="InterPro" id="IPR011711">
    <property type="entry name" value="GntR_C"/>
</dbReference>
<dbReference type="Proteomes" id="UP001501470">
    <property type="component" value="Unassembled WGS sequence"/>
</dbReference>
<evidence type="ECO:0000256" key="1">
    <source>
        <dbReference type="ARBA" id="ARBA00023015"/>
    </source>
</evidence>
<organism evidence="5 6">
    <name type="scientific">Dactylosporangium maewongense</name>
    <dbReference type="NCBI Taxonomy" id="634393"/>
    <lineage>
        <taxon>Bacteria</taxon>
        <taxon>Bacillati</taxon>
        <taxon>Actinomycetota</taxon>
        <taxon>Actinomycetes</taxon>
        <taxon>Micromonosporales</taxon>
        <taxon>Micromonosporaceae</taxon>
        <taxon>Dactylosporangium</taxon>
    </lineage>
</organism>
<accession>A0ABP4M1P6</accession>
<dbReference type="Pfam" id="PF07729">
    <property type="entry name" value="FCD"/>
    <property type="match status" value="1"/>
</dbReference>
<dbReference type="PANTHER" id="PTHR43537">
    <property type="entry name" value="TRANSCRIPTIONAL REGULATOR, GNTR FAMILY"/>
    <property type="match status" value="1"/>
</dbReference>
<proteinExistence type="predicted"/>
<dbReference type="EMBL" id="BAAAQD010000013">
    <property type="protein sequence ID" value="GAA1534715.1"/>
    <property type="molecule type" value="Genomic_DNA"/>
</dbReference>
<keyword evidence="3" id="KW-0804">Transcription</keyword>
<evidence type="ECO:0000259" key="4">
    <source>
        <dbReference type="PROSITE" id="PS50949"/>
    </source>
</evidence>
<dbReference type="Pfam" id="PF00392">
    <property type="entry name" value="GntR"/>
    <property type="match status" value="1"/>
</dbReference>
<evidence type="ECO:0000256" key="3">
    <source>
        <dbReference type="ARBA" id="ARBA00023163"/>
    </source>
</evidence>
<dbReference type="InterPro" id="IPR036388">
    <property type="entry name" value="WH-like_DNA-bd_sf"/>
</dbReference>
<dbReference type="SUPFAM" id="SSF46785">
    <property type="entry name" value="Winged helix' DNA-binding domain"/>
    <property type="match status" value="1"/>
</dbReference>
<dbReference type="SUPFAM" id="SSF48008">
    <property type="entry name" value="GntR ligand-binding domain-like"/>
    <property type="match status" value="1"/>
</dbReference>
<keyword evidence="6" id="KW-1185">Reference proteome</keyword>
<sequence length="221" mass="23900">MQRGSLAAVTIETTGSAAERAYAYTKGRIIRGELAGGDRLSEGQICADLRLSRTPVHEAFLRLEAERLIRLSSRQGATVSPIPMSEAADVLEMRGALERTAAARITARRRDPDEVSRALEGPLARQEAAMAAGDVGAFVVADIDFHTAVVALSGNPIAEHFYDLLRDRQLRLAYVVLTSTDVAPAASYADHRELARCLCEHDAAGYDAVLARHLARHQGLL</sequence>
<evidence type="ECO:0000313" key="5">
    <source>
        <dbReference type="EMBL" id="GAA1534715.1"/>
    </source>
</evidence>
<dbReference type="Gene3D" id="1.20.120.530">
    <property type="entry name" value="GntR ligand-binding domain-like"/>
    <property type="match status" value="1"/>
</dbReference>
<dbReference type="InterPro" id="IPR036390">
    <property type="entry name" value="WH_DNA-bd_sf"/>
</dbReference>
<protein>
    <submittedName>
        <fullName evidence="5">GntR family transcriptional regulator</fullName>
    </submittedName>
</protein>
<evidence type="ECO:0000313" key="6">
    <source>
        <dbReference type="Proteomes" id="UP001501470"/>
    </source>
</evidence>
<gene>
    <name evidence="5" type="ORF">GCM10009827_061080</name>
</gene>
<dbReference type="InterPro" id="IPR008920">
    <property type="entry name" value="TF_FadR/GntR_C"/>
</dbReference>